<dbReference type="Pfam" id="PF05368">
    <property type="entry name" value="NmrA"/>
    <property type="match status" value="1"/>
</dbReference>
<protein>
    <recommendedName>
        <fullName evidence="3">NmrA-like domain-containing protein</fullName>
    </recommendedName>
</protein>
<evidence type="ECO:0000259" key="3">
    <source>
        <dbReference type="Pfam" id="PF05368"/>
    </source>
</evidence>
<dbReference type="PANTHER" id="PTHR47706">
    <property type="entry name" value="NMRA-LIKE FAMILY PROTEIN"/>
    <property type="match status" value="1"/>
</dbReference>
<dbReference type="GO" id="GO:0016491">
    <property type="term" value="F:oxidoreductase activity"/>
    <property type="evidence" value="ECO:0007669"/>
    <property type="project" value="UniProtKB-KW"/>
</dbReference>
<dbReference type="Gene3D" id="3.40.50.720">
    <property type="entry name" value="NAD(P)-binding Rossmann-like Domain"/>
    <property type="match status" value="1"/>
</dbReference>
<dbReference type="CDD" id="cd05259">
    <property type="entry name" value="PCBER_SDR_a"/>
    <property type="match status" value="1"/>
</dbReference>
<name>A0AA39U100_9PEZI</name>
<dbReference type="Proteomes" id="UP001174934">
    <property type="component" value="Unassembled WGS sequence"/>
</dbReference>
<proteinExistence type="predicted"/>
<reference evidence="4" key="1">
    <citation type="submission" date="2023-06" db="EMBL/GenBank/DDBJ databases">
        <title>Genome-scale phylogeny and comparative genomics of the fungal order Sordariales.</title>
        <authorList>
            <consortium name="Lawrence Berkeley National Laboratory"/>
            <person name="Hensen N."/>
            <person name="Bonometti L."/>
            <person name="Westerberg I."/>
            <person name="Brannstrom I.O."/>
            <person name="Guillou S."/>
            <person name="Cros-Aarteil S."/>
            <person name="Calhoun S."/>
            <person name="Haridas S."/>
            <person name="Kuo A."/>
            <person name="Mondo S."/>
            <person name="Pangilinan J."/>
            <person name="Riley R."/>
            <person name="LaButti K."/>
            <person name="Andreopoulos B."/>
            <person name="Lipzen A."/>
            <person name="Chen C."/>
            <person name="Yanf M."/>
            <person name="Daum C."/>
            <person name="Ng V."/>
            <person name="Clum A."/>
            <person name="Steindorff A."/>
            <person name="Ohm R."/>
            <person name="Martin F."/>
            <person name="Silar P."/>
            <person name="Natvig D."/>
            <person name="Lalanne C."/>
            <person name="Gautier V."/>
            <person name="Ament-velasquez S.L."/>
            <person name="Kruys A."/>
            <person name="Hutchinson M.I."/>
            <person name="Powell A.J."/>
            <person name="Barry K."/>
            <person name="Miller A.N."/>
            <person name="Grigoriev I.V."/>
            <person name="Debuchy R."/>
            <person name="Gladieux P."/>
            <person name="Thoren M.H."/>
            <person name="Johannesson H."/>
        </authorList>
    </citation>
    <scope>NUCLEOTIDE SEQUENCE</scope>
    <source>
        <strain evidence="4">SMH3391-2</strain>
    </source>
</reference>
<keyword evidence="5" id="KW-1185">Reference proteome</keyword>
<evidence type="ECO:0000256" key="2">
    <source>
        <dbReference type="ARBA" id="ARBA00023002"/>
    </source>
</evidence>
<dbReference type="InterPro" id="IPR045312">
    <property type="entry name" value="PCBER-like"/>
</dbReference>
<dbReference type="InterPro" id="IPR036291">
    <property type="entry name" value="NAD(P)-bd_dom_sf"/>
</dbReference>
<comment type="caution">
    <text evidence="4">The sequence shown here is derived from an EMBL/GenBank/DDBJ whole genome shotgun (WGS) entry which is preliminary data.</text>
</comment>
<gene>
    <name evidence="4" type="ORF">B0T17DRAFT_545992</name>
</gene>
<keyword evidence="2" id="KW-0560">Oxidoreductase</keyword>
<evidence type="ECO:0000313" key="5">
    <source>
        <dbReference type="Proteomes" id="UP001174934"/>
    </source>
</evidence>
<dbReference type="EMBL" id="JAULSR010000011">
    <property type="protein sequence ID" value="KAK0610143.1"/>
    <property type="molecule type" value="Genomic_DNA"/>
</dbReference>
<keyword evidence="1" id="KW-0521">NADP</keyword>
<evidence type="ECO:0000256" key="1">
    <source>
        <dbReference type="ARBA" id="ARBA00022857"/>
    </source>
</evidence>
<dbReference type="SUPFAM" id="SSF51735">
    <property type="entry name" value="NAD(P)-binding Rossmann-fold domains"/>
    <property type="match status" value="1"/>
</dbReference>
<organism evidence="4 5">
    <name type="scientific">Bombardia bombarda</name>
    <dbReference type="NCBI Taxonomy" id="252184"/>
    <lineage>
        <taxon>Eukaryota</taxon>
        <taxon>Fungi</taxon>
        <taxon>Dikarya</taxon>
        <taxon>Ascomycota</taxon>
        <taxon>Pezizomycotina</taxon>
        <taxon>Sordariomycetes</taxon>
        <taxon>Sordariomycetidae</taxon>
        <taxon>Sordariales</taxon>
        <taxon>Lasiosphaeriaceae</taxon>
        <taxon>Bombardia</taxon>
    </lineage>
</organism>
<dbReference type="InterPro" id="IPR051609">
    <property type="entry name" value="NmrA/Isoflavone_reductase-like"/>
</dbReference>
<accession>A0AA39U100</accession>
<dbReference type="PANTHER" id="PTHR47706:SF1">
    <property type="entry name" value="CIPA-LIKE, PUTATIVE (AFU_ORTHOLOGUE AFUA_1G12460)-RELATED"/>
    <property type="match status" value="1"/>
</dbReference>
<feature type="domain" description="NmrA-like" evidence="3">
    <location>
        <begin position="6"/>
        <end position="225"/>
    </location>
</feature>
<dbReference type="InterPro" id="IPR008030">
    <property type="entry name" value="NmrA-like"/>
</dbReference>
<sequence>MSSTLKNIAITGASGSLGSVIFKKLLDSGKFNIRVLKRSTSSGTFPAGVEVIDVDFESPASLEAALAGQDAVINAMSVYGDNRPHMALVRAAVAAGVKRILPSEFGANLDAPLTRSLPIFGGKVEVEEYLKQAVAENAAISYTLVFNAAFLDWGLEHDVLIAGSMQAKPVIINGGDLLFSATTLASVGAAVVGVLSHPEETKNRSVRVHDIVLTQNKLLAMAREVAPQKDWQIVHADLDAMVKVAGERLAQGIVDMESAGPFLAKATLDPEYGCVYGESELDNELLGVKGVTEGEVKEMVKKYLA</sequence>
<dbReference type="AlphaFoldDB" id="A0AA39U100"/>
<evidence type="ECO:0000313" key="4">
    <source>
        <dbReference type="EMBL" id="KAK0610143.1"/>
    </source>
</evidence>